<dbReference type="InterPro" id="IPR028090">
    <property type="entry name" value="JAB_dom_prok"/>
</dbReference>
<dbReference type="InterPro" id="IPR051929">
    <property type="entry name" value="VirAsm_ModProt"/>
</dbReference>
<organism evidence="7 8">
    <name type="scientific">Xanthomarina gelatinilytica</name>
    <dbReference type="NCBI Taxonomy" id="1137281"/>
    <lineage>
        <taxon>Bacteria</taxon>
        <taxon>Pseudomonadati</taxon>
        <taxon>Bacteroidota</taxon>
        <taxon>Flavobacteriia</taxon>
        <taxon>Flavobacteriales</taxon>
        <taxon>Flavobacteriaceae</taxon>
        <taxon>Xanthomarina</taxon>
    </lineage>
</organism>
<dbReference type="GO" id="GO:0008235">
    <property type="term" value="F:metalloexopeptidase activity"/>
    <property type="evidence" value="ECO:0007669"/>
    <property type="project" value="TreeGrafter"/>
</dbReference>
<dbReference type="GO" id="GO:0008270">
    <property type="term" value="F:zinc ion binding"/>
    <property type="evidence" value="ECO:0007669"/>
    <property type="project" value="TreeGrafter"/>
</dbReference>
<proteinExistence type="predicted"/>
<evidence type="ECO:0000256" key="3">
    <source>
        <dbReference type="ARBA" id="ARBA00022801"/>
    </source>
</evidence>
<reference evidence="7 8" key="1">
    <citation type="journal article" date="2018" name="Nat. Biotechnol.">
        <title>A standardized bacterial taxonomy based on genome phylogeny substantially revises the tree of life.</title>
        <authorList>
            <person name="Parks D.H."/>
            <person name="Chuvochina M."/>
            <person name="Waite D.W."/>
            <person name="Rinke C."/>
            <person name="Skarshewski A."/>
            <person name="Chaumeil P.A."/>
            <person name="Hugenholtz P."/>
        </authorList>
    </citation>
    <scope>NUCLEOTIDE SEQUENCE [LARGE SCALE GENOMIC DNA]</scope>
    <source>
        <strain evidence="7">UBA10227</strain>
    </source>
</reference>
<keyword evidence="3" id="KW-0378">Hydrolase</keyword>
<gene>
    <name evidence="7" type="ORF">DHV22_14800</name>
</gene>
<feature type="domain" description="JAB" evidence="6">
    <location>
        <begin position="2"/>
        <end position="90"/>
    </location>
</feature>
<evidence type="ECO:0000313" key="7">
    <source>
        <dbReference type="EMBL" id="HCY82761.1"/>
    </source>
</evidence>
<evidence type="ECO:0000259" key="6">
    <source>
        <dbReference type="Pfam" id="PF14464"/>
    </source>
</evidence>
<keyword evidence="4" id="KW-0862">Zinc</keyword>
<dbReference type="AlphaFoldDB" id="A0A3D6BU35"/>
<dbReference type="PANTHER" id="PTHR34858:SF1">
    <property type="entry name" value="CYSO-CYSTEINE PEPTIDASE"/>
    <property type="match status" value="1"/>
</dbReference>
<dbReference type="SUPFAM" id="SSF102712">
    <property type="entry name" value="JAB1/MPN domain"/>
    <property type="match status" value="1"/>
</dbReference>
<dbReference type="PANTHER" id="PTHR34858">
    <property type="entry name" value="CYSO-CYSTEINE PEPTIDASE"/>
    <property type="match status" value="1"/>
</dbReference>
<keyword evidence="1" id="KW-0645">Protease</keyword>
<sequence>MYEQIKQHAKKVFPEECCGFVLKNESVFECENVAVDKKVYFKISGKDFLKAEPSGIQYIYHSHTNGNENFSQIDLKGLANLGYGLILYDAVNDEFKTFKNE</sequence>
<keyword evidence="2" id="KW-0479">Metal-binding</keyword>
<dbReference type="GO" id="GO:0006508">
    <property type="term" value="P:proteolysis"/>
    <property type="evidence" value="ECO:0007669"/>
    <property type="project" value="UniProtKB-KW"/>
</dbReference>
<dbReference type="Gene3D" id="3.40.140.10">
    <property type="entry name" value="Cytidine Deaminase, domain 2"/>
    <property type="match status" value="1"/>
</dbReference>
<evidence type="ECO:0000256" key="2">
    <source>
        <dbReference type="ARBA" id="ARBA00022723"/>
    </source>
</evidence>
<name>A0A3D6BU35_9FLAO</name>
<evidence type="ECO:0000256" key="1">
    <source>
        <dbReference type="ARBA" id="ARBA00022670"/>
    </source>
</evidence>
<dbReference type="EMBL" id="DPRK01000235">
    <property type="protein sequence ID" value="HCY82761.1"/>
    <property type="molecule type" value="Genomic_DNA"/>
</dbReference>
<evidence type="ECO:0000256" key="4">
    <source>
        <dbReference type="ARBA" id="ARBA00022833"/>
    </source>
</evidence>
<dbReference type="Pfam" id="PF14464">
    <property type="entry name" value="Prok-JAB"/>
    <property type="match status" value="1"/>
</dbReference>
<evidence type="ECO:0000256" key="5">
    <source>
        <dbReference type="ARBA" id="ARBA00023049"/>
    </source>
</evidence>
<keyword evidence="5" id="KW-0482">Metalloprotease</keyword>
<comment type="caution">
    <text evidence="7">The sequence shown here is derived from an EMBL/GenBank/DDBJ whole genome shotgun (WGS) entry which is preliminary data.</text>
</comment>
<protein>
    <recommendedName>
        <fullName evidence="6">JAB domain-containing protein</fullName>
    </recommendedName>
</protein>
<evidence type="ECO:0000313" key="8">
    <source>
        <dbReference type="Proteomes" id="UP000263268"/>
    </source>
</evidence>
<dbReference type="Proteomes" id="UP000263268">
    <property type="component" value="Unassembled WGS sequence"/>
</dbReference>
<accession>A0A3D6BU35</accession>